<name>A0A9W8TN20_9PEZI</name>
<gene>
    <name evidence="2" type="ORF">NPX13_g3196</name>
</gene>
<comment type="caution">
    <text evidence="2">The sequence shown here is derived from an EMBL/GenBank/DDBJ whole genome shotgun (WGS) entry which is preliminary data.</text>
</comment>
<accession>A0A9W8TN20</accession>
<feature type="domain" description="NAD-dependent epimerase/dehydratase" evidence="1">
    <location>
        <begin position="3"/>
        <end position="218"/>
    </location>
</feature>
<organism evidence="2 3">
    <name type="scientific">Xylaria arbuscula</name>
    <dbReference type="NCBI Taxonomy" id="114810"/>
    <lineage>
        <taxon>Eukaryota</taxon>
        <taxon>Fungi</taxon>
        <taxon>Dikarya</taxon>
        <taxon>Ascomycota</taxon>
        <taxon>Pezizomycotina</taxon>
        <taxon>Sordariomycetes</taxon>
        <taxon>Xylariomycetidae</taxon>
        <taxon>Xylariales</taxon>
        <taxon>Xylariaceae</taxon>
        <taxon>Xylaria</taxon>
    </lineage>
</organism>
<dbReference type="Pfam" id="PF01370">
    <property type="entry name" value="Epimerase"/>
    <property type="match status" value="1"/>
</dbReference>
<evidence type="ECO:0000259" key="1">
    <source>
        <dbReference type="Pfam" id="PF01370"/>
    </source>
</evidence>
<dbReference type="InterPro" id="IPR001509">
    <property type="entry name" value="Epimerase_deHydtase"/>
</dbReference>
<dbReference type="InterPro" id="IPR051783">
    <property type="entry name" value="NAD(P)-dependent_oxidoreduct"/>
</dbReference>
<dbReference type="PANTHER" id="PTHR48079:SF9">
    <property type="entry name" value="PUTATIVE-RELATED"/>
    <property type="match status" value="1"/>
</dbReference>
<dbReference type="Proteomes" id="UP001148614">
    <property type="component" value="Unassembled WGS sequence"/>
</dbReference>
<dbReference type="SUPFAM" id="SSF51735">
    <property type="entry name" value="NAD(P)-binding Rossmann-fold domains"/>
    <property type="match status" value="1"/>
</dbReference>
<dbReference type="VEuPathDB" id="FungiDB:F4678DRAFT_484159"/>
<dbReference type="GO" id="GO:0005737">
    <property type="term" value="C:cytoplasm"/>
    <property type="evidence" value="ECO:0007669"/>
    <property type="project" value="TreeGrafter"/>
</dbReference>
<evidence type="ECO:0000313" key="2">
    <source>
        <dbReference type="EMBL" id="KAJ3577372.1"/>
    </source>
</evidence>
<proteinExistence type="predicted"/>
<evidence type="ECO:0000313" key="3">
    <source>
        <dbReference type="Proteomes" id="UP001148614"/>
    </source>
</evidence>
<dbReference type="EMBL" id="JANPWZ010000382">
    <property type="protein sequence ID" value="KAJ3577372.1"/>
    <property type="molecule type" value="Genomic_DNA"/>
</dbReference>
<dbReference type="Gene3D" id="3.40.50.720">
    <property type="entry name" value="NAD(P)-binding Rossmann-like Domain"/>
    <property type="match status" value="1"/>
</dbReference>
<protein>
    <recommendedName>
        <fullName evidence="1">NAD-dependent epimerase/dehydratase domain-containing protein</fullName>
    </recommendedName>
</protein>
<dbReference type="CDD" id="cd05262">
    <property type="entry name" value="SDR_a7"/>
    <property type="match status" value="1"/>
</dbReference>
<dbReference type="AlphaFoldDB" id="A0A9W8TN20"/>
<sequence>MKVFVTGASGRVGKAVTEELLSHGHQVVGLARSDAAAEKLQKLGAEVRRGTLTDLDILRKAASECDGVAHLAFVHDDMEDFAGACAIDRAAIEAIGSALEKGGGNSAFVISSGTSLLPQGQIGTEDQAYDATNPFGVMRGPAETTALAFADKGVRVSVVRLPSVYGNGGLGFVALMLAAAKSKGAVTYLGNGENRWPAAHTLDVARVYRLALESGNAGSVFHPVADEGVRTRDIAEVLGKTLGVPVSTIAQGEPLESFGPLAAAMGLDNPTSSAKTREQLGWTPTQPSWLAYLASEAFLEDQADLPSWSGPE</sequence>
<dbReference type="PANTHER" id="PTHR48079">
    <property type="entry name" value="PROTEIN YEEZ"/>
    <property type="match status" value="1"/>
</dbReference>
<keyword evidence="3" id="KW-1185">Reference proteome</keyword>
<reference evidence="2" key="1">
    <citation type="submission" date="2022-07" db="EMBL/GenBank/DDBJ databases">
        <title>Genome Sequence of Xylaria arbuscula.</title>
        <authorList>
            <person name="Buettner E."/>
        </authorList>
    </citation>
    <scope>NUCLEOTIDE SEQUENCE</scope>
    <source>
        <strain evidence="2">VT107</strain>
    </source>
</reference>
<dbReference type="GO" id="GO:0004029">
    <property type="term" value="F:aldehyde dehydrogenase (NAD+) activity"/>
    <property type="evidence" value="ECO:0007669"/>
    <property type="project" value="TreeGrafter"/>
</dbReference>
<dbReference type="InterPro" id="IPR036291">
    <property type="entry name" value="NAD(P)-bd_dom_sf"/>
</dbReference>